<reference evidence="3" key="1">
    <citation type="journal article" date="2008" name="J. Bacteriol.">
        <title>Genome sequence of Thermofilum pendens reveals an exceptional loss of biosynthetic pathways without genome reduction.</title>
        <authorList>
            <person name="Anderson I."/>
            <person name="Rodriguez J."/>
            <person name="Susanti D."/>
            <person name="Porat I."/>
            <person name="Reich C."/>
            <person name="Ulrich L.E."/>
            <person name="Elkins J.G."/>
            <person name="Mavromatis K."/>
            <person name="Lykidis A."/>
            <person name="Kim E."/>
            <person name="Thompson L.S."/>
            <person name="Nolan M."/>
            <person name="Land M."/>
            <person name="Copeland A."/>
            <person name="Lapidus A."/>
            <person name="Lucas S."/>
            <person name="Detter C."/>
            <person name="Zhulin I.B."/>
            <person name="Olsen G.J."/>
            <person name="Whitman W."/>
            <person name="Mukhopadhyay B."/>
            <person name="Bristow J."/>
            <person name="Kyrpides N."/>
        </authorList>
    </citation>
    <scope>NUCLEOTIDE SEQUENCE [LARGE SCALE GENOMIC DNA]</scope>
    <source>
        <strain evidence="3">DSM 2475 / Hrk 5</strain>
    </source>
</reference>
<protein>
    <submittedName>
        <fullName evidence="2">DNA polymerase, beta domain protein region</fullName>
    </submittedName>
</protein>
<name>A1RZA0_THEPD</name>
<dbReference type="PANTHER" id="PTHR43449:SF1">
    <property type="entry name" value="POLYMERASE BETA NUCLEOTIDYLTRANSFERASE DOMAIN-CONTAINING PROTEIN"/>
    <property type="match status" value="1"/>
</dbReference>
<dbReference type="AlphaFoldDB" id="A1RZA0"/>
<evidence type="ECO:0000313" key="3">
    <source>
        <dbReference type="Proteomes" id="UP000000641"/>
    </source>
</evidence>
<dbReference type="EMBL" id="CP000505">
    <property type="protein sequence ID" value="ABL78530.1"/>
    <property type="molecule type" value="Genomic_DNA"/>
</dbReference>
<organism evidence="2 3">
    <name type="scientific">Thermofilum pendens (strain DSM 2475 / Hrk 5)</name>
    <dbReference type="NCBI Taxonomy" id="368408"/>
    <lineage>
        <taxon>Archaea</taxon>
        <taxon>Thermoproteota</taxon>
        <taxon>Thermoprotei</taxon>
        <taxon>Thermofilales</taxon>
        <taxon>Thermofilaceae</taxon>
        <taxon>Thermofilum</taxon>
    </lineage>
</organism>
<dbReference type="OrthoDB" id="29162at2157"/>
<accession>A1RZA0</accession>
<feature type="domain" description="Polymerase nucleotidyl transferase" evidence="1">
    <location>
        <begin position="36"/>
        <end position="103"/>
    </location>
</feature>
<dbReference type="KEGG" id="tpe:Tpen_1132"/>
<dbReference type="Gene3D" id="3.30.460.10">
    <property type="entry name" value="Beta Polymerase, domain 2"/>
    <property type="match status" value="1"/>
</dbReference>
<dbReference type="GeneID" id="4602027"/>
<proteinExistence type="predicted"/>
<dbReference type="Pfam" id="PF01909">
    <property type="entry name" value="NTP_transf_2"/>
    <property type="match status" value="1"/>
</dbReference>
<dbReference type="EnsemblBacteria" id="ABL78530">
    <property type="protein sequence ID" value="ABL78530"/>
    <property type="gene ID" value="Tpen_1132"/>
</dbReference>
<dbReference type="InterPro" id="IPR043519">
    <property type="entry name" value="NT_sf"/>
</dbReference>
<sequence>MGKAPSALRSQEKALEVAKRVAGRAAKLCEGRGFKLVGAYLVGSRARGDYLETSDVDLVLVVEGVEGLNALQRLELFKEVLEPEVDLLVLSPEEWREGRSAWVETLKKEAVPLV</sequence>
<evidence type="ECO:0000259" key="1">
    <source>
        <dbReference type="Pfam" id="PF01909"/>
    </source>
</evidence>
<dbReference type="RefSeq" id="WP_011752795.1">
    <property type="nucleotide sequence ID" value="NC_008698.1"/>
</dbReference>
<dbReference type="SUPFAM" id="SSF81301">
    <property type="entry name" value="Nucleotidyltransferase"/>
    <property type="match status" value="1"/>
</dbReference>
<dbReference type="STRING" id="368408.Tpen_1132"/>
<keyword evidence="3" id="KW-1185">Reference proteome</keyword>
<dbReference type="PANTHER" id="PTHR43449">
    <property type="entry name" value="NUCLEOTIDYLTRANSFERASE"/>
    <property type="match status" value="1"/>
</dbReference>
<dbReference type="GO" id="GO:0016779">
    <property type="term" value="F:nucleotidyltransferase activity"/>
    <property type="evidence" value="ECO:0007669"/>
    <property type="project" value="InterPro"/>
</dbReference>
<evidence type="ECO:0000313" key="2">
    <source>
        <dbReference type="EMBL" id="ABL78530.1"/>
    </source>
</evidence>
<dbReference type="CDD" id="cd05403">
    <property type="entry name" value="NT_KNTase_like"/>
    <property type="match status" value="1"/>
</dbReference>
<dbReference type="HOGENOM" id="CLU_130257_9_4_2"/>
<gene>
    <name evidence="2" type="ordered locus">Tpen_1132</name>
</gene>
<dbReference type="Proteomes" id="UP000000641">
    <property type="component" value="Chromosome"/>
</dbReference>
<dbReference type="InterPro" id="IPR002934">
    <property type="entry name" value="Polymerase_NTP_transf_dom"/>
</dbReference>
<dbReference type="eggNOG" id="arCOG01197">
    <property type="taxonomic scope" value="Archaea"/>
</dbReference>